<dbReference type="Gene3D" id="1.10.287.1050">
    <property type="entry name" value="H-NS histone-like proteins"/>
    <property type="match status" value="1"/>
</dbReference>
<evidence type="ECO:0000256" key="5">
    <source>
        <dbReference type="ARBA" id="ARBA00023125"/>
    </source>
</evidence>
<evidence type="ECO:0000256" key="1">
    <source>
        <dbReference type="ARBA" id="ARBA00004453"/>
    </source>
</evidence>
<protein>
    <recommendedName>
        <fullName evidence="7">DNA-binding protein H-NS</fullName>
    </recommendedName>
</protein>
<evidence type="ECO:0000256" key="7">
    <source>
        <dbReference type="ARBA" id="ARBA00040344"/>
    </source>
</evidence>
<dbReference type="GO" id="GO:0003680">
    <property type="term" value="F:minor groove of adenine-thymine-rich DNA binding"/>
    <property type="evidence" value="ECO:0007669"/>
    <property type="project" value="TreeGrafter"/>
</dbReference>
<feature type="coiled-coil region" evidence="9">
    <location>
        <begin position="30"/>
        <end position="78"/>
    </location>
</feature>
<comment type="subcellular location">
    <subcellularLocation>
        <location evidence="1">Cytoplasm</location>
        <location evidence="1">Nucleoid</location>
    </subcellularLocation>
</comment>
<evidence type="ECO:0000256" key="2">
    <source>
        <dbReference type="ARBA" id="ARBA00010610"/>
    </source>
</evidence>
<dbReference type="Proteomes" id="UP000095477">
    <property type="component" value="Chromosome I"/>
</dbReference>
<dbReference type="GO" id="GO:0046983">
    <property type="term" value="F:protein dimerization activity"/>
    <property type="evidence" value="ECO:0007669"/>
    <property type="project" value="InterPro"/>
</dbReference>
<dbReference type="GO" id="GO:0030527">
    <property type="term" value="F:structural constituent of chromatin"/>
    <property type="evidence" value="ECO:0007669"/>
    <property type="project" value="InterPro"/>
</dbReference>
<gene>
    <name evidence="11" type="primary">hns</name>
    <name evidence="11" type="ORF">TPER_HE00045</name>
</gene>
<dbReference type="STRING" id="1778263.TPER_HE00045"/>
<keyword evidence="12" id="KW-1185">Reference proteome</keyword>
<dbReference type="FunFam" id="4.10.430.10:FF:000001">
    <property type="entry name" value="DNA-binding protein"/>
    <property type="match status" value="1"/>
</dbReference>
<dbReference type="PATRIC" id="fig|1778263.3.peg.43"/>
<feature type="DNA-binding region" evidence="8">
    <location>
        <begin position="127"/>
        <end position="132"/>
    </location>
</feature>
<dbReference type="KEGG" id="hed:TPER_HE00045"/>
<dbReference type="InterPro" id="IPR001801">
    <property type="entry name" value="Histone_HNS"/>
</dbReference>
<sequence length="150" mass="17278">MLYNAIFYNKEIKSMSETLKNFNNIRTLRAQAKECTLETLEEMLEKLEVVVNERREEDNQAQAEIEERTRKLQQYREMLIADGIDPNELLQSMSASNKSSIKTKRAVRPAKYQYTDADGDVKTWTGQGRTPAVIKKAIEEEGKALADFLL</sequence>
<dbReference type="SMART" id="SM00528">
    <property type="entry name" value="HNS"/>
    <property type="match status" value="1"/>
</dbReference>
<dbReference type="Pfam" id="PF00816">
    <property type="entry name" value="Histone_HNS"/>
    <property type="match status" value="1"/>
</dbReference>
<evidence type="ECO:0000256" key="9">
    <source>
        <dbReference type="SAM" id="Coils"/>
    </source>
</evidence>
<dbReference type="Pfam" id="PF22470">
    <property type="entry name" value="Histone_HNS_N"/>
    <property type="match status" value="1"/>
</dbReference>
<dbReference type="PANTHER" id="PTHR38097">
    <property type="match status" value="1"/>
</dbReference>
<dbReference type="SUPFAM" id="SSF81273">
    <property type="entry name" value="H-NS histone-like proteins"/>
    <property type="match status" value="2"/>
</dbReference>
<dbReference type="EMBL" id="LN999835">
    <property type="protein sequence ID" value="CUX96997.1"/>
    <property type="molecule type" value="Genomic_DNA"/>
</dbReference>
<dbReference type="GO" id="GO:0000976">
    <property type="term" value="F:transcription cis-regulatory region binding"/>
    <property type="evidence" value="ECO:0007669"/>
    <property type="project" value="TreeGrafter"/>
</dbReference>
<dbReference type="GO" id="GO:0005829">
    <property type="term" value="C:cytosol"/>
    <property type="evidence" value="ECO:0007669"/>
    <property type="project" value="TreeGrafter"/>
</dbReference>
<proteinExistence type="inferred from homology"/>
<reference evidence="12" key="1">
    <citation type="submission" date="2016-01" db="EMBL/GenBank/DDBJ databases">
        <authorList>
            <person name="Husnik F."/>
        </authorList>
    </citation>
    <scope>NUCLEOTIDE SEQUENCE [LARGE SCALE GENOMIC DNA]</scope>
</reference>
<dbReference type="GO" id="GO:0003681">
    <property type="term" value="F:bent DNA binding"/>
    <property type="evidence" value="ECO:0007669"/>
    <property type="project" value="TreeGrafter"/>
</dbReference>
<keyword evidence="5 11" id="KW-0238">DNA-binding</keyword>
<dbReference type="GO" id="GO:0001217">
    <property type="term" value="F:DNA-binding transcription repressor activity"/>
    <property type="evidence" value="ECO:0007669"/>
    <property type="project" value="TreeGrafter"/>
</dbReference>
<dbReference type="PANTHER" id="PTHR38097:SF1">
    <property type="entry name" value="DNA-BINDING PROTEIN H-NS"/>
    <property type="match status" value="1"/>
</dbReference>
<dbReference type="FunFam" id="1.10.287.1050:FF:000001">
    <property type="entry name" value="DNA-binding protein"/>
    <property type="match status" value="1"/>
</dbReference>
<dbReference type="InterPro" id="IPR027444">
    <property type="entry name" value="H-NS_C_dom"/>
</dbReference>
<dbReference type="PIRSF" id="PIRSF002096">
    <property type="entry name" value="HnS"/>
    <property type="match status" value="1"/>
</dbReference>
<evidence type="ECO:0000256" key="4">
    <source>
        <dbReference type="ARBA" id="ARBA00023015"/>
    </source>
</evidence>
<dbReference type="InterPro" id="IPR054180">
    <property type="entry name" value="H-NS-like_N"/>
</dbReference>
<dbReference type="GO" id="GO:0009295">
    <property type="term" value="C:nucleoid"/>
    <property type="evidence" value="ECO:0007669"/>
    <property type="project" value="UniProtKB-SubCell"/>
</dbReference>
<evidence type="ECO:0000256" key="8">
    <source>
        <dbReference type="PIRSR" id="PIRSR002096-1"/>
    </source>
</evidence>
<keyword evidence="3" id="KW-0963">Cytoplasm</keyword>
<evidence type="ECO:0000256" key="3">
    <source>
        <dbReference type="ARBA" id="ARBA00022490"/>
    </source>
</evidence>
<evidence type="ECO:0000256" key="6">
    <source>
        <dbReference type="ARBA" id="ARBA00023163"/>
    </source>
</evidence>
<dbReference type="NCBIfam" id="NF008193">
    <property type="entry name" value="PRK10947.1"/>
    <property type="match status" value="1"/>
</dbReference>
<dbReference type="AlphaFoldDB" id="A0A143WTC5"/>
<name>A0A143WTC5_9ENTR</name>
<evidence type="ECO:0000313" key="12">
    <source>
        <dbReference type="Proteomes" id="UP000095477"/>
    </source>
</evidence>
<keyword evidence="4" id="KW-0805">Transcription regulation</keyword>
<feature type="domain" description="DNA-binding protein H-NS-like C-terminal" evidence="10">
    <location>
        <begin position="102"/>
        <end position="150"/>
    </location>
</feature>
<dbReference type="InterPro" id="IPR037150">
    <property type="entry name" value="H-NS_C_dom_sf"/>
</dbReference>
<organism evidence="11 12">
    <name type="scientific">Candidatus Hoaglandella endobia</name>
    <dbReference type="NCBI Taxonomy" id="1778263"/>
    <lineage>
        <taxon>Bacteria</taxon>
        <taxon>Pseudomonadati</taxon>
        <taxon>Pseudomonadota</taxon>
        <taxon>Gammaproteobacteria</taxon>
        <taxon>Enterobacterales</taxon>
        <taxon>Enterobacteriaceae</taxon>
        <taxon>Candidatus Hoaglandella</taxon>
    </lineage>
</organism>
<evidence type="ECO:0000313" key="11">
    <source>
        <dbReference type="EMBL" id="CUX96997.1"/>
    </source>
</evidence>
<keyword evidence="9" id="KW-0175">Coiled coil</keyword>
<dbReference type="GO" id="GO:0032993">
    <property type="term" value="C:protein-DNA complex"/>
    <property type="evidence" value="ECO:0007669"/>
    <property type="project" value="TreeGrafter"/>
</dbReference>
<evidence type="ECO:0000259" key="10">
    <source>
        <dbReference type="SMART" id="SM00528"/>
    </source>
</evidence>
<accession>A0A143WTC5</accession>
<dbReference type="InterPro" id="IPR027454">
    <property type="entry name" value="Histone_HNS_N"/>
</dbReference>
<keyword evidence="6" id="KW-0804">Transcription</keyword>
<dbReference type="Gene3D" id="4.10.430.10">
    <property type="entry name" value="Histone-like protein H-NS, C-terminal domain"/>
    <property type="match status" value="1"/>
</dbReference>
<comment type="similarity">
    <text evidence="2">Belongs to the histone-like protein H-NS family.</text>
</comment>